<keyword evidence="3" id="KW-0805">Transcription regulation</keyword>
<keyword evidence="6" id="KW-0804">Transcription</keyword>
<dbReference type="PROSITE" id="PS00027">
    <property type="entry name" value="HOMEOBOX_1"/>
    <property type="match status" value="1"/>
</dbReference>
<comment type="subcellular location">
    <subcellularLocation>
        <location evidence="1 8 9">Nucleus</location>
    </subcellularLocation>
</comment>
<dbReference type="InterPro" id="IPR001356">
    <property type="entry name" value="HD"/>
</dbReference>
<comment type="similarity">
    <text evidence="2">Belongs to the HD-ZIP homeobox family. Class II subfamily.</text>
</comment>
<sequence>MDENDGIYLGLGLGLSEYHHVPKKDNSQKNNKRVFFLDLSTPRPQYGTSDDHDHELGEDGNQGRKNSFLSGKKEEDDDDAANFTNMNCSRKKLRLTKDQITLLEESFKHHSTLNTAQKQVLAEKSNLKPRQVEVWFQNRRARTKLKQTEVDCELLKKNCERLSEENWKLKKELLELRSSMKMEQARPPTPLPLPFFYHISKAAALSTCPSCGGGGGGKQEAGAAAGAMVVVREPKT</sequence>
<keyword evidence="14" id="KW-1185">Reference proteome</keyword>
<dbReference type="InterPro" id="IPR017970">
    <property type="entry name" value="Homeobox_CS"/>
</dbReference>
<evidence type="ECO:0000259" key="12">
    <source>
        <dbReference type="PROSITE" id="PS50071"/>
    </source>
</evidence>
<dbReference type="Proteomes" id="UP001634393">
    <property type="component" value="Unassembled WGS sequence"/>
</dbReference>
<dbReference type="InterPro" id="IPR009057">
    <property type="entry name" value="Homeodomain-like_sf"/>
</dbReference>
<dbReference type="SMART" id="SM00340">
    <property type="entry name" value="HALZ"/>
    <property type="match status" value="1"/>
</dbReference>
<gene>
    <name evidence="13" type="ORF">ACJIZ3_025654</name>
</gene>
<keyword evidence="7 8" id="KW-0539">Nucleus</keyword>
<keyword evidence="5 8" id="KW-0371">Homeobox</keyword>
<feature type="coiled-coil region" evidence="10">
    <location>
        <begin position="138"/>
        <end position="179"/>
    </location>
</feature>
<dbReference type="InterPro" id="IPR050762">
    <property type="entry name" value="HD-ZIP_Homeobox_LZ_Class_II"/>
</dbReference>
<evidence type="ECO:0000256" key="1">
    <source>
        <dbReference type="ARBA" id="ARBA00004123"/>
    </source>
</evidence>
<evidence type="ECO:0000256" key="8">
    <source>
        <dbReference type="PROSITE-ProRule" id="PRU00108"/>
    </source>
</evidence>
<dbReference type="AlphaFoldDB" id="A0ABD3TXQ7"/>
<dbReference type="PANTHER" id="PTHR45714">
    <property type="entry name" value="HOMEOBOX-LEUCINE ZIPPER PROTEIN HAT14"/>
    <property type="match status" value="1"/>
</dbReference>
<proteinExistence type="inferred from homology"/>
<evidence type="ECO:0000256" key="2">
    <source>
        <dbReference type="ARBA" id="ARBA00006074"/>
    </source>
</evidence>
<dbReference type="SUPFAM" id="SSF46689">
    <property type="entry name" value="Homeodomain-like"/>
    <property type="match status" value="1"/>
</dbReference>
<dbReference type="SMART" id="SM00389">
    <property type="entry name" value="HOX"/>
    <property type="match status" value="1"/>
</dbReference>
<evidence type="ECO:0000256" key="9">
    <source>
        <dbReference type="RuleBase" id="RU000682"/>
    </source>
</evidence>
<evidence type="ECO:0000256" key="11">
    <source>
        <dbReference type="SAM" id="MobiDB-lite"/>
    </source>
</evidence>
<evidence type="ECO:0000256" key="10">
    <source>
        <dbReference type="SAM" id="Coils"/>
    </source>
</evidence>
<dbReference type="CDD" id="cd00086">
    <property type="entry name" value="homeodomain"/>
    <property type="match status" value="1"/>
</dbReference>
<reference evidence="13 14" key="1">
    <citation type="submission" date="2024-12" db="EMBL/GenBank/DDBJ databases">
        <title>The unique morphological basis and parallel evolutionary history of personate flowers in Penstemon.</title>
        <authorList>
            <person name="Depatie T.H."/>
            <person name="Wessinger C.A."/>
        </authorList>
    </citation>
    <scope>NUCLEOTIDE SEQUENCE [LARGE SCALE GENOMIC DNA]</scope>
    <source>
        <strain evidence="13">WTNN_2</strain>
        <tissue evidence="13">Leaf</tissue>
    </source>
</reference>
<dbReference type="PROSITE" id="PS50071">
    <property type="entry name" value="HOMEOBOX_2"/>
    <property type="match status" value="1"/>
</dbReference>
<feature type="region of interest" description="Disordered" evidence="11">
    <location>
        <begin position="20"/>
        <end position="83"/>
    </location>
</feature>
<dbReference type="PANTHER" id="PTHR45714:SF72">
    <property type="entry name" value="HOMEOBOX-LEUCINE ZIPPER PROTEIN HOX26-RELATED"/>
    <property type="match status" value="1"/>
</dbReference>
<comment type="caution">
    <text evidence="13">The sequence shown here is derived from an EMBL/GenBank/DDBJ whole genome shotgun (WGS) entry which is preliminary data.</text>
</comment>
<evidence type="ECO:0000256" key="5">
    <source>
        <dbReference type="ARBA" id="ARBA00023155"/>
    </source>
</evidence>
<name>A0ABD3TXQ7_9LAMI</name>
<accession>A0ABD3TXQ7</accession>
<dbReference type="EMBL" id="JBJXBP010000003">
    <property type="protein sequence ID" value="KAL3841063.1"/>
    <property type="molecule type" value="Genomic_DNA"/>
</dbReference>
<evidence type="ECO:0000256" key="4">
    <source>
        <dbReference type="ARBA" id="ARBA00023125"/>
    </source>
</evidence>
<dbReference type="GO" id="GO:0003677">
    <property type="term" value="F:DNA binding"/>
    <property type="evidence" value="ECO:0007669"/>
    <property type="project" value="UniProtKB-UniRule"/>
</dbReference>
<feature type="domain" description="Homeobox" evidence="12">
    <location>
        <begin position="86"/>
        <end position="146"/>
    </location>
</feature>
<keyword evidence="4 8" id="KW-0238">DNA-binding</keyword>
<evidence type="ECO:0000313" key="13">
    <source>
        <dbReference type="EMBL" id="KAL3841063.1"/>
    </source>
</evidence>
<dbReference type="Pfam" id="PF02183">
    <property type="entry name" value="HALZ"/>
    <property type="match status" value="1"/>
</dbReference>
<feature type="DNA-binding region" description="Homeobox" evidence="8">
    <location>
        <begin position="88"/>
        <end position="147"/>
    </location>
</feature>
<dbReference type="GO" id="GO:0005634">
    <property type="term" value="C:nucleus"/>
    <property type="evidence" value="ECO:0007669"/>
    <property type="project" value="UniProtKB-SubCell"/>
</dbReference>
<organism evidence="13 14">
    <name type="scientific">Penstemon smallii</name>
    <dbReference type="NCBI Taxonomy" id="265156"/>
    <lineage>
        <taxon>Eukaryota</taxon>
        <taxon>Viridiplantae</taxon>
        <taxon>Streptophyta</taxon>
        <taxon>Embryophyta</taxon>
        <taxon>Tracheophyta</taxon>
        <taxon>Spermatophyta</taxon>
        <taxon>Magnoliopsida</taxon>
        <taxon>eudicotyledons</taxon>
        <taxon>Gunneridae</taxon>
        <taxon>Pentapetalae</taxon>
        <taxon>asterids</taxon>
        <taxon>lamiids</taxon>
        <taxon>Lamiales</taxon>
        <taxon>Plantaginaceae</taxon>
        <taxon>Cheloneae</taxon>
        <taxon>Penstemon</taxon>
    </lineage>
</organism>
<keyword evidence="10" id="KW-0175">Coiled coil</keyword>
<dbReference type="Gene3D" id="1.10.10.60">
    <property type="entry name" value="Homeodomain-like"/>
    <property type="match status" value="1"/>
</dbReference>
<protein>
    <recommendedName>
        <fullName evidence="12">Homeobox domain-containing protein</fullName>
    </recommendedName>
</protein>
<dbReference type="InterPro" id="IPR003106">
    <property type="entry name" value="Leu_zip_homeo"/>
</dbReference>
<evidence type="ECO:0000256" key="7">
    <source>
        <dbReference type="ARBA" id="ARBA00023242"/>
    </source>
</evidence>
<evidence type="ECO:0000313" key="14">
    <source>
        <dbReference type="Proteomes" id="UP001634393"/>
    </source>
</evidence>
<dbReference type="Pfam" id="PF00046">
    <property type="entry name" value="Homeodomain"/>
    <property type="match status" value="1"/>
</dbReference>
<evidence type="ECO:0000256" key="3">
    <source>
        <dbReference type="ARBA" id="ARBA00023015"/>
    </source>
</evidence>
<evidence type="ECO:0000256" key="6">
    <source>
        <dbReference type="ARBA" id="ARBA00023163"/>
    </source>
</evidence>